<evidence type="ECO:0000256" key="6">
    <source>
        <dbReference type="ARBA" id="ARBA00022741"/>
    </source>
</evidence>
<keyword evidence="6" id="KW-0547">Nucleotide-binding</keyword>
<dbReference type="CDD" id="cd03214">
    <property type="entry name" value="ABC_Iron-Siderophores_B12_Hemin"/>
    <property type="match status" value="1"/>
</dbReference>
<keyword evidence="4" id="KW-1003">Cell membrane</keyword>
<protein>
    <submittedName>
        <fullName evidence="12">Putative siderophore transport system ATP-binding protein YusV</fullName>
    </submittedName>
</protein>
<evidence type="ECO:0000256" key="9">
    <source>
        <dbReference type="ARBA" id="ARBA00023065"/>
    </source>
</evidence>
<name>A0A1R3TZI4_9HYPH</name>
<dbReference type="STRING" id="1907666.DSM25559_4121"/>
<evidence type="ECO:0000256" key="10">
    <source>
        <dbReference type="ARBA" id="ARBA00023136"/>
    </source>
</evidence>
<comment type="subcellular location">
    <subcellularLocation>
        <location evidence="1">Cell membrane</location>
        <topology evidence="1">Peripheral membrane protein</topology>
    </subcellularLocation>
</comment>
<reference evidence="13" key="1">
    <citation type="submission" date="2016-10" db="EMBL/GenBank/DDBJ databases">
        <authorList>
            <person name="Wibberg D."/>
        </authorList>
    </citation>
    <scope>NUCLEOTIDE SEQUENCE [LARGE SCALE GENOMIC DNA]</scope>
</reference>
<evidence type="ECO:0000256" key="1">
    <source>
        <dbReference type="ARBA" id="ARBA00004202"/>
    </source>
</evidence>
<comment type="similarity">
    <text evidence="2">Belongs to the ABC transporter superfamily.</text>
</comment>
<dbReference type="GO" id="GO:0005886">
    <property type="term" value="C:plasma membrane"/>
    <property type="evidence" value="ECO:0007669"/>
    <property type="project" value="UniProtKB-SubCell"/>
</dbReference>
<dbReference type="EMBL" id="FMUE01000012">
    <property type="protein sequence ID" value="SCX33179.1"/>
    <property type="molecule type" value="Genomic_DNA"/>
</dbReference>
<dbReference type="AlphaFoldDB" id="A0A1R3TZI4"/>
<dbReference type="SMART" id="SM00382">
    <property type="entry name" value="AAA"/>
    <property type="match status" value="1"/>
</dbReference>
<dbReference type="InterPro" id="IPR051535">
    <property type="entry name" value="Siderophore_ABC-ATPase"/>
</dbReference>
<keyword evidence="3" id="KW-0813">Transport</keyword>
<dbReference type="Gene3D" id="3.40.50.300">
    <property type="entry name" value="P-loop containing nucleotide triphosphate hydrolases"/>
    <property type="match status" value="1"/>
</dbReference>
<keyword evidence="5" id="KW-0410">Iron transport</keyword>
<dbReference type="SUPFAM" id="SSF52540">
    <property type="entry name" value="P-loop containing nucleoside triphosphate hydrolases"/>
    <property type="match status" value="1"/>
</dbReference>
<feature type="domain" description="ABC transporter" evidence="11">
    <location>
        <begin position="23"/>
        <end position="259"/>
    </location>
</feature>
<dbReference type="InterPro" id="IPR027417">
    <property type="entry name" value="P-loop_NTPase"/>
</dbReference>
<evidence type="ECO:0000256" key="7">
    <source>
        <dbReference type="ARBA" id="ARBA00022840"/>
    </source>
</evidence>
<evidence type="ECO:0000256" key="8">
    <source>
        <dbReference type="ARBA" id="ARBA00023004"/>
    </source>
</evidence>
<dbReference type="GO" id="GO:0016887">
    <property type="term" value="F:ATP hydrolysis activity"/>
    <property type="evidence" value="ECO:0007669"/>
    <property type="project" value="InterPro"/>
</dbReference>
<evidence type="ECO:0000313" key="13">
    <source>
        <dbReference type="Proteomes" id="UP000187891"/>
    </source>
</evidence>
<dbReference type="GO" id="GO:0006826">
    <property type="term" value="P:iron ion transport"/>
    <property type="evidence" value="ECO:0007669"/>
    <property type="project" value="UniProtKB-KW"/>
</dbReference>
<dbReference type="FunFam" id="3.40.50.300:FF:000134">
    <property type="entry name" value="Iron-enterobactin ABC transporter ATP-binding protein"/>
    <property type="match status" value="1"/>
</dbReference>
<keyword evidence="7 12" id="KW-0067">ATP-binding</keyword>
<dbReference type="Proteomes" id="UP000187891">
    <property type="component" value="Unassembled WGS sequence"/>
</dbReference>
<evidence type="ECO:0000256" key="4">
    <source>
        <dbReference type="ARBA" id="ARBA00022475"/>
    </source>
</evidence>
<keyword evidence="10" id="KW-0472">Membrane</keyword>
<dbReference type="PROSITE" id="PS50893">
    <property type="entry name" value="ABC_TRANSPORTER_2"/>
    <property type="match status" value="1"/>
</dbReference>
<organism evidence="12 13">
    <name type="scientific">Agrobacterium rosae</name>
    <dbReference type="NCBI Taxonomy" id="1972867"/>
    <lineage>
        <taxon>Bacteria</taxon>
        <taxon>Pseudomonadati</taxon>
        <taxon>Pseudomonadota</taxon>
        <taxon>Alphaproteobacteria</taxon>
        <taxon>Hyphomicrobiales</taxon>
        <taxon>Rhizobiaceae</taxon>
        <taxon>Rhizobium/Agrobacterium group</taxon>
        <taxon>Agrobacterium</taxon>
    </lineage>
</organism>
<dbReference type="PANTHER" id="PTHR42771">
    <property type="entry name" value="IRON(3+)-HYDROXAMATE IMPORT ATP-BINDING PROTEIN FHUC"/>
    <property type="match status" value="1"/>
</dbReference>
<evidence type="ECO:0000259" key="11">
    <source>
        <dbReference type="PROSITE" id="PS50893"/>
    </source>
</evidence>
<proteinExistence type="inferred from homology"/>
<sequence length="284" mass="30752">MNMRFKGKKTVGLMRSDGRDNALDAEQVTAGYGRSNVLVDISMVVPKGKFTVLAGPNGSGKSTLLAVLSRILKPSGGTVLVDGKDVHRLPTKEVARKLAVLAQAPIAPEGLSVYDLVSRGRYPHRGILKSWDEGDEEAVNEALRITGMSDLSARLVDSLSGGQRQRCFIALALAQDTATILFDEPTTFLDLRYQVEVMELLSSLSRTANRTVVAVLHDLNAALQYADRIVFLKDGAIHHVVETIDECSAAHIESVFDTKVIAVRHPTTGKPVFLPDTFSGTSLQ</sequence>
<evidence type="ECO:0000256" key="2">
    <source>
        <dbReference type="ARBA" id="ARBA00005417"/>
    </source>
</evidence>
<dbReference type="InterPro" id="IPR003439">
    <property type="entry name" value="ABC_transporter-like_ATP-bd"/>
</dbReference>
<dbReference type="InterPro" id="IPR003593">
    <property type="entry name" value="AAA+_ATPase"/>
</dbReference>
<dbReference type="PANTHER" id="PTHR42771:SF2">
    <property type="entry name" value="IRON(3+)-HYDROXAMATE IMPORT ATP-BINDING PROTEIN FHUC"/>
    <property type="match status" value="1"/>
</dbReference>
<accession>A0A1R3TZI4</accession>
<dbReference type="Pfam" id="PF00005">
    <property type="entry name" value="ABC_tran"/>
    <property type="match status" value="1"/>
</dbReference>
<gene>
    <name evidence="12" type="primary">yusV_3</name>
    <name evidence="12" type="ORF">DSM25559_4121</name>
</gene>
<evidence type="ECO:0000256" key="3">
    <source>
        <dbReference type="ARBA" id="ARBA00022448"/>
    </source>
</evidence>
<keyword evidence="9" id="KW-0406">Ion transport</keyword>
<evidence type="ECO:0000256" key="5">
    <source>
        <dbReference type="ARBA" id="ARBA00022496"/>
    </source>
</evidence>
<evidence type="ECO:0000313" key="12">
    <source>
        <dbReference type="EMBL" id="SCX33179.1"/>
    </source>
</evidence>
<keyword evidence="8" id="KW-0408">Iron</keyword>
<dbReference type="GO" id="GO:0005524">
    <property type="term" value="F:ATP binding"/>
    <property type="evidence" value="ECO:0007669"/>
    <property type="project" value="UniProtKB-KW"/>
</dbReference>